<dbReference type="GO" id="GO:0016787">
    <property type="term" value="F:hydrolase activity"/>
    <property type="evidence" value="ECO:0007669"/>
    <property type="project" value="UniProtKB-KW"/>
</dbReference>
<dbReference type="InterPro" id="IPR050855">
    <property type="entry name" value="NDM-1-like"/>
</dbReference>
<dbReference type="Proteomes" id="UP000680656">
    <property type="component" value="Chromosome"/>
</dbReference>
<dbReference type="InterPro" id="IPR001279">
    <property type="entry name" value="Metallo-B-lactamas"/>
</dbReference>
<dbReference type="Pfam" id="PF00753">
    <property type="entry name" value="Lactamase_B"/>
    <property type="match status" value="1"/>
</dbReference>
<dbReference type="GeneID" id="65096415"/>
<dbReference type="KEGG" id="mrtj:KHC33_04485"/>
<dbReference type="EMBL" id="CP075546">
    <property type="protein sequence ID" value="QVV89768.1"/>
    <property type="molecule type" value="Genomic_DNA"/>
</dbReference>
<name>A0A8E7B296_9EURY</name>
<proteinExistence type="predicted"/>
<dbReference type="RefSeq" id="WP_214420556.1">
    <property type="nucleotide sequence ID" value="NZ_CP075546.1"/>
</dbReference>
<protein>
    <submittedName>
        <fullName evidence="2">MBL fold metallo-hydrolase</fullName>
    </submittedName>
</protein>
<dbReference type="Gene3D" id="3.60.15.10">
    <property type="entry name" value="Ribonuclease Z/Hydroxyacylglutathione hydrolase-like"/>
    <property type="match status" value="1"/>
</dbReference>
<evidence type="ECO:0000313" key="2">
    <source>
        <dbReference type="EMBL" id="QVV89768.1"/>
    </source>
</evidence>
<evidence type="ECO:0000259" key="1">
    <source>
        <dbReference type="Pfam" id="PF00753"/>
    </source>
</evidence>
<keyword evidence="2" id="KW-0378">Hydrolase</keyword>
<dbReference type="SUPFAM" id="SSF56281">
    <property type="entry name" value="Metallo-hydrolase/oxidoreductase"/>
    <property type="match status" value="1"/>
</dbReference>
<dbReference type="CDD" id="cd06262">
    <property type="entry name" value="metallo-hydrolase-like_MBL-fold"/>
    <property type="match status" value="1"/>
</dbReference>
<dbReference type="PANTHER" id="PTHR42951:SF4">
    <property type="entry name" value="ACYL-COENZYME A THIOESTERASE MBLAC2"/>
    <property type="match status" value="1"/>
</dbReference>
<dbReference type="AlphaFoldDB" id="A0A8E7B296"/>
<evidence type="ECO:0000313" key="3">
    <source>
        <dbReference type="Proteomes" id="UP000680656"/>
    </source>
</evidence>
<feature type="domain" description="Metallo-beta-lactamase" evidence="1">
    <location>
        <begin position="9"/>
        <end position="62"/>
    </location>
</feature>
<keyword evidence="3" id="KW-1185">Reference proteome</keyword>
<sequence length="553" mass="62296">MRKPDVTCSNVFIIDIGAFTILIDTGVSRDLMDSICKVLAELSQDNQKPILIIFSHTHVDHIYLGLVDQRFQNYGKVFYVCHTSGSDLLKSGDQKYTQAELVGIPIPSLCVDIPLFQKNLDLKGLSNIPEIGIEHKHYQLSDSVSLECVLFIFPNNQCISFWEVPGHSADSIAVQAGSLLHIGDIPFATSPGIAGVPGWNPKELSRTIIRLSWIILNQKISIICQGHGNACTSDELKKNLMNLQQDLDAMPEITMFDKTRLSGSLLHATDLIDEAHRILPILAGRIMLLRYRLEELEEEDLARKLEKILPDEEIDKILIQFSRYYDDFKSGLRCEYQVILKAIQTLQKIKSFLSGNNVENIIDSSLLRRTLQLFSDLLSSIQGNIPTGYLSFVYPVDLIQDVAHRRSSHMMSDEEILLKADDEDEFKKVLVCRLAEYQNLSDIKITIDSPIDPQTIYADSERLSDFFSVLIDYYYTYGADEAHITINTLPEFVLIKIAPNGACFQPHLPLSRALIRSIKYAGGELVKIPGKESEEMILKFSTKEPSLTGSNQN</sequence>
<gene>
    <name evidence="2" type="ORF">KHC33_04485</name>
</gene>
<reference evidence="2 3" key="1">
    <citation type="submission" date="2021-05" db="EMBL/GenBank/DDBJ databases">
        <title>A novel Methanospirillum isolate from a pyrite-forming mixed culture.</title>
        <authorList>
            <person name="Bunk B."/>
            <person name="Sproer C."/>
            <person name="Spring S."/>
            <person name="Pester M."/>
        </authorList>
    </citation>
    <scope>NUCLEOTIDE SEQUENCE [LARGE SCALE GENOMIC DNA]</scope>
    <source>
        <strain evidence="2 3">J.3.6.1-F.2.7.3</strain>
    </source>
</reference>
<organism evidence="2 3">
    <name type="scientific">Methanospirillum purgamenti</name>
    <dbReference type="NCBI Taxonomy" id="2834276"/>
    <lineage>
        <taxon>Archaea</taxon>
        <taxon>Methanobacteriati</taxon>
        <taxon>Methanobacteriota</taxon>
        <taxon>Stenosarchaea group</taxon>
        <taxon>Methanomicrobia</taxon>
        <taxon>Methanomicrobiales</taxon>
        <taxon>Methanospirillaceae</taxon>
        <taxon>Methanospirillum</taxon>
    </lineage>
</organism>
<dbReference type="InterPro" id="IPR036866">
    <property type="entry name" value="RibonucZ/Hydroxyglut_hydro"/>
</dbReference>
<accession>A0A8E7B296</accession>
<dbReference type="PANTHER" id="PTHR42951">
    <property type="entry name" value="METALLO-BETA-LACTAMASE DOMAIN-CONTAINING"/>
    <property type="match status" value="1"/>
</dbReference>